<proteinExistence type="predicted"/>
<dbReference type="Gene3D" id="3.90.1510.10">
    <property type="entry name" value="Glycerate kinase, domain 2"/>
    <property type="match status" value="1"/>
</dbReference>
<comment type="caution">
    <text evidence="2">The sequence shown here is derived from an EMBL/GenBank/DDBJ whole genome shotgun (WGS) entry which is preliminary data.</text>
</comment>
<evidence type="ECO:0000313" key="2">
    <source>
        <dbReference type="EMBL" id="RJL23595.1"/>
    </source>
</evidence>
<dbReference type="OrthoDB" id="9774290at2"/>
<dbReference type="PANTHER" id="PTHR21599">
    <property type="entry name" value="GLYCERATE KINASE"/>
    <property type="match status" value="1"/>
</dbReference>
<gene>
    <name evidence="2" type="ORF">D5H75_32340</name>
</gene>
<dbReference type="PANTHER" id="PTHR21599:SF0">
    <property type="entry name" value="GLYCERATE KINASE"/>
    <property type="match status" value="1"/>
</dbReference>
<keyword evidence="2" id="KW-0808">Transferase</keyword>
<dbReference type="Proteomes" id="UP000265768">
    <property type="component" value="Unassembled WGS sequence"/>
</dbReference>
<sequence>MRPWARRSTPSRSSSRSRRPAPRGSFVQHVLIAPDKFKGSLTASEVAAHLAEGLRRVRPEVPVETMPVADGGDGTVEAAVACGFTRVEATVTGPTGRPVTAAYALRGDTAVIEMAEASGLRRLPGGRLEPLTATSRGTGELIAAALDAGAARVVLGLGGSACTDGGAGLVEALGARLLDSRGRPLPAGGAALRDLHTLDLGGLRKVPLIIASDVDNPLLGPNGAAEVYGPQKGALPADLRVLEAGLARWAEAVARALAGQAGGAAPGRAGALSPGRAPAAVAATGRASSPPGRTAGGGGRSAEELAALPGAGAAGGVGFAALTLLGGTFQPGIAYLLDLLGFADRAAGARLVITGEGSLDRQSLSGKAPVGVARAAVRAGARVVAVAGRKTLTGEQLRRARIDAAYALTDLEPDVDTCIAEAGPLLERLAERIAQDWLTPDPATPSP</sequence>
<dbReference type="NCBIfam" id="TIGR00045">
    <property type="entry name" value="glycerate kinase"/>
    <property type="match status" value="1"/>
</dbReference>
<feature type="compositionally biased region" description="Low complexity" evidence="1">
    <location>
        <begin position="267"/>
        <end position="290"/>
    </location>
</feature>
<feature type="region of interest" description="Disordered" evidence="1">
    <location>
        <begin position="267"/>
        <end position="302"/>
    </location>
</feature>
<keyword evidence="2" id="KW-0418">Kinase</keyword>
<dbReference type="InterPro" id="IPR004381">
    <property type="entry name" value="Glycerate_kinase"/>
</dbReference>
<dbReference type="Pfam" id="PF02595">
    <property type="entry name" value="Gly_kinase"/>
    <property type="match status" value="1"/>
</dbReference>
<dbReference type="AlphaFoldDB" id="A0A3A4A503"/>
<reference evidence="2 3" key="1">
    <citation type="submission" date="2018-09" db="EMBL/GenBank/DDBJ databases">
        <title>YIM 75507 draft genome.</title>
        <authorList>
            <person name="Tang S."/>
            <person name="Feng Y."/>
        </authorList>
    </citation>
    <scope>NUCLEOTIDE SEQUENCE [LARGE SCALE GENOMIC DNA]</scope>
    <source>
        <strain evidence="2 3">YIM 75507</strain>
    </source>
</reference>
<feature type="region of interest" description="Disordered" evidence="1">
    <location>
        <begin position="1"/>
        <end position="24"/>
    </location>
</feature>
<dbReference type="SUPFAM" id="SSF110738">
    <property type="entry name" value="Glycerate kinase I"/>
    <property type="match status" value="2"/>
</dbReference>
<accession>A0A3A4A503</accession>
<dbReference type="EMBL" id="QZEY01000018">
    <property type="protein sequence ID" value="RJL23595.1"/>
    <property type="molecule type" value="Genomic_DNA"/>
</dbReference>
<evidence type="ECO:0000256" key="1">
    <source>
        <dbReference type="SAM" id="MobiDB-lite"/>
    </source>
</evidence>
<feature type="compositionally biased region" description="Low complexity" evidence="1">
    <location>
        <begin position="1"/>
        <end position="14"/>
    </location>
</feature>
<protein>
    <submittedName>
        <fullName evidence="2">Glycerate kinase</fullName>
    </submittedName>
</protein>
<organism evidence="2 3">
    <name type="scientific">Bailinhaonella thermotolerans</name>
    <dbReference type="NCBI Taxonomy" id="1070861"/>
    <lineage>
        <taxon>Bacteria</taxon>
        <taxon>Bacillati</taxon>
        <taxon>Actinomycetota</taxon>
        <taxon>Actinomycetes</taxon>
        <taxon>Streptosporangiales</taxon>
        <taxon>Streptosporangiaceae</taxon>
        <taxon>Bailinhaonella</taxon>
    </lineage>
</organism>
<dbReference type="GO" id="GO:0008887">
    <property type="term" value="F:glycerate kinase activity"/>
    <property type="evidence" value="ECO:0007669"/>
    <property type="project" value="InterPro"/>
</dbReference>
<keyword evidence="3" id="KW-1185">Reference proteome</keyword>
<dbReference type="GO" id="GO:0031388">
    <property type="term" value="P:organic acid phosphorylation"/>
    <property type="evidence" value="ECO:0007669"/>
    <property type="project" value="InterPro"/>
</dbReference>
<dbReference type="InterPro" id="IPR018193">
    <property type="entry name" value="Glyc_kinase_flavodox-like_fold"/>
</dbReference>
<dbReference type="InterPro" id="IPR036129">
    <property type="entry name" value="Glycerate_kinase_sf"/>
</dbReference>
<name>A0A3A4A503_9ACTN</name>
<evidence type="ECO:0000313" key="3">
    <source>
        <dbReference type="Proteomes" id="UP000265768"/>
    </source>
</evidence>